<dbReference type="RefSeq" id="WP_091832965.1">
    <property type="nucleotide sequence ID" value="NZ_FOAN01000003.1"/>
</dbReference>
<keyword evidence="4 5" id="KW-0472">Membrane</keyword>
<proteinExistence type="predicted"/>
<keyword evidence="3 5" id="KW-1133">Transmembrane helix</keyword>
<evidence type="ECO:0000256" key="4">
    <source>
        <dbReference type="ARBA" id="ARBA00023136"/>
    </source>
</evidence>
<keyword evidence="2 5" id="KW-0812">Transmembrane</keyword>
<evidence type="ECO:0000256" key="5">
    <source>
        <dbReference type="SAM" id="Phobius"/>
    </source>
</evidence>
<dbReference type="InterPro" id="IPR032808">
    <property type="entry name" value="DoxX"/>
</dbReference>
<evidence type="ECO:0000256" key="2">
    <source>
        <dbReference type="ARBA" id="ARBA00022692"/>
    </source>
</evidence>
<feature type="transmembrane region" description="Helical" evidence="5">
    <location>
        <begin position="6"/>
        <end position="30"/>
    </location>
</feature>
<sequence>MATDIILAGAESAAVAGRLLLGGAFAFAGLRNIVNRSLLASLIGARRVPLPAVTLWLGIVLQIIAGLMIVCGTKVSLAALMLLAFLVAATPMFNNFWDHQGPDRANRINGFVANIAIAGGILGLIGQA</sequence>
<dbReference type="AlphaFoldDB" id="A0A1H7NK90"/>
<evidence type="ECO:0000313" key="7">
    <source>
        <dbReference type="Proteomes" id="UP000199664"/>
    </source>
</evidence>
<name>A0A1H7NK90_9HYPH</name>
<keyword evidence="7" id="KW-1185">Reference proteome</keyword>
<evidence type="ECO:0000313" key="6">
    <source>
        <dbReference type="EMBL" id="SEL23445.1"/>
    </source>
</evidence>
<feature type="transmembrane region" description="Helical" evidence="5">
    <location>
        <begin position="108"/>
        <end position="126"/>
    </location>
</feature>
<dbReference type="GO" id="GO:0016020">
    <property type="term" value="C:membrane"/>
    <property type="evidence" value="ECO:0007669"/>
    <property type="project" value="UniProtKB-SubCell"/>
</dbReference>
<dbReference type="EMBL" id="FOAN01000003">
    <property type="protein sequence ID" value="SEL23445.1"/>
    <property type="molecule type" value="Genomic_DNA"/>
</dbReference>
<organism evidence="6 7">
    <name type="scientific">Bosea lupini</name>
    <dbReference type="NCBI Taxonomy" id="1036779"/>
    <lineage>
        <taxon>Bacteria</taxon>
        <taxon>Pseudomonadati</taxon>
        <taxon>Pseudomonadota</taxon>
        <taxon>Alphaproteobacteria</taxon>
        <taxon>Hyphomicrobiales</taxon>
        <taxon>Boseaceae</taxon>
        <taxon>Bosea</taxon>
    </lineage>
</organism>
<dbReference type="Pfam" id="PF07681">
    <property type="entry name" value="DoxX"/>
    <property type="match status" value="1"/>
</dbReference>
<dbReference type="STRING" id="1036779.SAMN04515666_103165"/>
<protein>
    <submittedName>
        <fullName evidence="6">Putative oxidoreductase</fullName>
    </submittedName>
</protein>
<feature type="transmembrane region" description="Helical" evidence="5">
    <location>
        <begin position="50"/>
        <end position="70"/>
    </location>
</feature>
<comment type="subcellular location">
    <subcellularLocation>
        <location evidence="1">Membrane</location>
        <topology evidence="1">Multi-pass membrane protein</topology>
    </subcellularLocation>
</comment>
<feature type="transmembrane region" description="Helical" evidence="5">
    <location>
        <begin position="76"/>
        <end position="96"/>
    </location>
</feature>
<accession>A0A1H7NK90</accession>
<dbReference type="OrthoDB" id="8255719at2"/>
<reference evidence="7" key="1">
    <citation type="submission" date="2016-10" db="EMBL/GenBank/DDBJ databases">
        <authorList>
            <person name="Varghese N."/>
            <person name="Submissions S."/>
        </authorList>
    </citation>
    <scope>NUCLEOTIDE SEQUENCE [LARGE SCALE GENOMIC DNA]</scope>
    <source>
        <strain evidence="7">LMG 26383,CCUG 61248,R- 45681</strain>
    </source>
</reference>
<evidence type="ECO:0000256" key="3">
    <source>
        <dbReference type="ARBA" id="ARBA00022989"/>
    </source>
</evidence>
<gene>
    <name evidence="6" type="ORF">SAMN04515666_103165</name>
</gene>
<evidence type="ECO:0000256" key="1">
    <source>
        <dbReference type="ARBA" id="ARBA00004141"/>
    </source>
</evidence>
<dbReference type="Proteomes" id="UP000199664">
    <property type="component" value="Unassembled WGS sequence"/>
</dbReference>